<dbReference type="RefSeq" id="WP_124844582.1">
    <property type="nucleotide sequence ID" value="NZ_RQZG01000007.1"/>
</dbReference>
<dbReference type="OrthoDB" id="3726668at2"/>
<dbReference type="EMBL" id="RQZG01000007">
    <property type="protein sequence ID" value="RRD05222.1"/>
    <property type="molecule type" value="Genomic_DNA"/>
</dbReference>
<dbReference type="SUPFAM" id="SSF55154">
    <property type="entry name" value="CYTH-like phosphatases"/>
    <property type="match status" value="1"/>
</dbReference>
<name>A0A3P1T702_9ACTN</name>
<dbReference type="Proteomes" id="UP000280819">
    <property type="component" value="Unassembled WGS sequence"/>
</dbReference>
<evidence type="ECO:0000313" key="1">
    <source>
        <dbReference type="EMBL" id="RRD05222.1"/>
    </source>
</evidence>
<proteinExistence type="predicted"/>
<organism evidence="1 2">
    <name type="scientific">Arachnia propionica</name>
    <dbReference type="NCBI Taxonomy" id="1750"/>
    <lineage>
        <taxon>Bacteria</taxon>
        <taxon>Bacillati</taxon>
        <taxon>Actinomycetota</taxon>
        <taxon>Actinomycetes</taxon>
        <taxon>Propionibacteriales</taxon>
        <taxon>Propionibacteriaceae</taxon>
        <taxon>Arachnia</taxon>
    </lineage>
</organism>
<reference evidence="1 2" key="1">
    <citation type="submission" date="2018-11" db="EMBL/GenBank/DDBJ databases">
        <title>Genomes From Bacteria Associated with the Canine Oral Cavity: a Test Case for Automated Genome-Based Taxonomic Assignment.</title>
        <authorList>
            <person name="Coil D.A."/>
            <person name="Jospin G."/>
            <person name="Darling A.E."/>
            <person name="Wallis C."/>
            <person name="Davis I.J."/>
            <person name="Harris S."/>
            <person name="Eisen J.A."/>
            <person name="Holcombe L.J."/>
            <person name="O'Flynn C."/>
        </authorList>
    </citation>
    <scope>NUCLEOTIDE SEQUENCE [LARGE SCALE GENOMIC DNA]</scope>
    <source>
        <strain evidence="1 2">OH887_COT-365</strain>
    </source>
</reference>
<gene>
    <name evidence="1" type="ORF">EII34_07775</name>
</gene>
<sequence length="438" mass="47954">MGKSTAEVMRFDLPFHAGPPPLTFAGADITSLVERRSTSHHIDVTVLDTSDDRLLRAGIVLAHRVQGGVGGWYLSAPGWQPHLPAERSMDIDATAELPAQFVAWIRPFIRRATVGPVAGLECERRDYVMRGEDGELGTIRDEQVTVLRGGVTVARYREATFTLEHPTPERCEAVTTAMAQVAGARVMRFPTLQQRLGPPASGFTDFPEPIRGRRREVTLEAFVTWLFATDLRALVAAVLSAPDTLVTLFSDIRGHARGLASVLDPAWLRELDELLLGEPGSRVLEVIDVLVGAVRAPRLGDASREPAARLLLRRAEHGARILAERCRMLSPDSPDRDWGAAHAAAEQLCASGAVAAHLHGKAGRRVMKRLTGITRALGRCADVTTVDSLDGLGAPEAFELGRRVERCRQRAVAEREAFVTQWPDHVSEVTRLLTKARR</sequence>
<protein>
    <recommendedName>
        <fullName evidence="3">CHAD domain-containing protein</fullName>
    </recommendedName>
</protein>
<accession>A0A3P1T702</accession>
<comment type="caution">
    <text evidence="1">The sequence shown here is derived from an EMBL/GenBank/DDBJ whole genome shotgun (WGS) entry which is preliminary data.</text>
</comment>
<dbReference type="AlphaFoldDB" id="A0A3P1T702"/>
<evidence type="ECO:0000313" key="2">
    <source>
        <dbReference type="Proteomes" id="UP000280819"/>
    </source>
</evidence>
<dbReference type="InterPro" id="IPR033469">
    <property type="entry name" value="CYTH-like_dom_sf"/>
</dbReference>
<evidence type="ECO:0008006" key="3">
    <source>
        <dbReference type="Google" id="ProtNLM"/>
    </source>
</evidence>